<dbReference type="Proteomes" id="UP001057221">
    <property type="component" value="Segment"/>
</dbReference>
<reference evidence="1 2" key="1">
    <citation type="submission" date="2022-05" db="EMBL/GenBank/DDBJ databases">
        <authorList>
            <person name="Friedrich I."/>
            <person name="Poehlein A."/>
            <person name="Schneider D."/>
            <person name="Hertel R."/>
            <person name="Daniel R."/>
        </authorList>
    </citation>
    <scope>NUCLEOTIDE SEQUENCE [LARGE SCALE GENOMIC DNA]</scope>
</reference>
<organism evidence="1 2">
    <name type="scientific">Brevundimonas phage vB_BpoS-Domovoi</name>
    <dbReference type="NCBI Taxonomy" id="2948598"/>
    <lineage>
        <taxon>Viruses</taxon>
        <taxon>Duplodnaviria</taxon>
        <taxon>Heunggongvirae</taxon>
        <taxon>Uroviricota</taxon>
        <taxon>Caudoviricetes</taxon>
        <taxon>Jeanschmidtviridae</taxon>
        <taxon>Marchewkavirus</taxon>
        <taxon>Marchewkavirus domovoi</taxon>
    </lineage>
</organism>
<gene>
    <name evidence="1" type="ORF">DOMOVOI_01910</name>
</gene>
<sequence length="207" mass="22789">MTTPPTTPEAFLASRYILDAPSMEVSLGSGRRTNSRDGRATAFPTRVQVFSLTYYSDYIEAPEDGEDEADLLSDDEANELARLALRQYVDAHRLPVVGRAIQDEDVDGAEPTADTARHDLEFTITYVVEEDVTGVRPEALNFDPYEEGEAYEDPTDRRLRLNPPQSARIDLTNNAGLRSNLAMTDGRVSLGEFAAEVRAAGCRVSVS</sequence>
<accession>A0A9E7SK84</accession>
<proteinExistence type="predicted"/>
<name>A0A9E7SK84_9CAUD</name>
<evidence type="ECO:0000313" key="1">
    <source>
        <dbReference type="EMBL" id="USN14665.1"/>
    </source>
</evidence>
<dbReference type="EMBL" id="ON529855">
    <property type="protein sequence ID" value="USN14665.1"/>
    <property type="molecule type" value="Genomic_DNA"/>
</dbReference>
<keyword evidence="2" id="KW-1185">Reference proteome</keyword>
<protein>
    <submittedName>
        <fullName evidence="1">Uncharacterized protein</fullName>
    </submittedName>
</protein>
<evidence type="ECO:0000313" key="2">
    <source>
        <dbReference type="Proteomes" id="UP001057221"/>
    </source>
</evidence>